<dbReference type="OMA" id="NYPLHWL"/>
<organism evidence="9">
    <name type="scientific">Culicoides sonorensis</name>
    <name type="common">Biting midge</name>
    <dbReference type="NCBI Taxonomy" id="179676"/>
    <lineage>
        <taxon>Eukaryota</taxon>
        <taxon>Metazoa</taxon>
        <taxon>Ecdysozoa</taxon>
        <taxon>Arthropoda</taxon>
        <taxon>Hexapoda</taxon>
        <taxon>Insecta</taxon>
        <taxon>Pterygota</taxon>
        <taxon>Neoptera</taxon>
        <taxon>Endopterygota</taxon>
        <taxon>Diptera</taxon>
        <taxon>Nematocera</taxon>
        <taxon>Chironomoidea</taxon>
        <taxon>Ceratopogonidae</taxon>
        <taxon>Ceratopogoninae</taxon>
        <taxon>Culicoides</taxon>
        <taxon>Monoculicoides</taxon>
    </lineage>
</organism>
<reference evidence="9" key="1">
    <citation type="submission" date="2018-07" db="EMBL/GenBank/DDBJ databases">
        <authorList>
            <person name="Quirk P.G."/>
            <person name="Krulwich T.A."/>
        </authorList>
    </citation>
    <scope>NUCLEOTIDE SEQUENCE</scope>
</reference>
<evidence type="ECO:0000313" key="9">
    <source>
        <dbReference type="EMBL" id="SSX22871.1"/>
    </source>
</evidence>
<evidence type="ECO:0000256" key="1">
    <source>
        <dbReference type="ARBA" id="ARBA00004236"/>
    </source>
</evidence>
<accession>A0A336M0N1</accession>
<dbReference type="InterPro" id="IPR003903">
    <property type="entry name" value="UIM_dom"/>
</dbReference>
<dbReference type="InterPro" id="IPR021832">
    <property type="entry name" value="ANKRD13"/>
</dbReference>
<keyword evidence="3" id="KW-1003">Cell membrane</keyword>
<evidence type="ECO:0000256" key="6">
    <source>
        <dbReference type="ARBA" id="ARBA00024956"/>
    </source>
</evidence>
<dbReference type="AlphaFoldDB" id="A0A336M0N1"/>
<comment type="subcellular location">
    <subcellularLocation>
        <location evidence="1">Cell membrane</location>
    </subcellularLocation>
    <subcellularLocation>
        <location evidence="2">Late endosome</location>
    </subcellularLocation>
</comment>
<dbReference type="Gene3D" id="1.25.40.20">
    <property type="entry name" value="Ankyrin repeat-containing domain"/>
    <property type="match status" value="1"/>
</dbReference>
<proteinExistence type="predicted"/>
<dbReference type="GO" id="GO:0005886">
    <property type="term" value="C:plasma membrane"/>
    <property type="evidence" value="ECO:0007669"/>
    <property type="project" value="UniProtKB-SubCell"/>
</dbReference>
<feature type="domain" description="Ankyrin repeat" evidence="8">
    <location>
        <begin position="168"/>
        <end position="474"/>
    </location>
</feature>
<gene>
    <name evidence="9" type="primary">CSON007725</name>
</gene>
<dbReference type="GO" id="GO:0005770">
    <property type="term" value="C:late endosome"/>
    <property type="evidence" value="ECO:0007669"/>
    <property type="project" value="UniProtKB-SubCell"/>
</dbReference>
<evidence type="ECO:0000256" key="4">
    <source>
        <dbReference type="ARBA" id="ARBA00022737"/>
    </source>
</evidence>
<keyword evidence="4" id="KW-0677">Repeat</keyword>
<feature type="region of interest" description="Disordered" evidence="7">
    <location>
        <begin position="317"/>
        <end position="339"/>
    </location>
</feature>
<evidence type="ECO:0000256" key="2">
    <source>
        <dbReference type="ARBA" id="ARBA00004603"/>
    </source>
</evidence>
<dbReference type="InterPro" id="IPR002110">
    <property type="entry name" value="Ankyrin_rpt"/>
</dbReference>
<comment type="function">
    <text evidence="6">Ubiquitin-binding protein that specifically recognizes and binds 'Lys-63'-linked ubiquitin. Does not bind 'Lys-48'-linked ubiquitin. Positively regulates the internalization of ligand-activated EGFR by binding to the Ub moiety of ubiquitinated EGFR at the cell membrane.</text>
</comment>
<dbReference type="PROSITE" id="PS50330">
    <property type="entry name" value="UIM"/>
    <property type="match status" value="2"/>
</dbReference>
<protein>
    <submittedName>
        <fullName evidence="9">CSON007725 protein</fullName>
    </submittedName>
</protein>
<dbReference type="PANTHER" id="PTHR12447">
    <property type="entry name" value="ANKYRIN REPEAT DOMAIN-CONTAINING PROTEIN 13"/>
    <property type="match status" value="1"/>
</dbReference>
<dbReference type="PANTHER" id="PTHR12447:SF31">
    <property type="entry name" value="LD31969P"/>
    <property type="match status" value="1"/>
</dbReference>
<name>A0A336M0N1_CULSO</name>
<dbReference type="InterPro" id="IPR036770">
    <property type="entry name" value="Ankyrin_rpt-contain_sf"/>
</dbReference>
<dbReference type="SMART" id="SM00726">
    <property type="entry name" value="UIM"/>
    <property type="match status" value="2"/>
</dbReference>
<dbReference type="Pfam" id="PF11904">
    <property type="entry name" value="ANKRD13_C"/>
    <property type="match status" value="1"/>
</dbReference>
<evidence type="ECO:0000256" key="7">
    <source>
        <dbReference type="SAM" id="MobiDB-lite"/>
    </source>
</evidence>
<dbReference type="SMART" id="SM00248">
    <property type="entry name" value="ANK"/>
    <property type="match status" value="3"/>
</dbReference>
<dbReference type="Pfam" id="PF12796">
    <property type="entry name" value="Ank_2"/>
    <property type="match status" value="1"/>
</dbReference>
<sequence length="602" mass="68260">MSSSLEKIKKNYPLHFAVFNNDAKELDELLQQGKYDINAKDNRGRTPLFLAVTLQHSNCVKALLANKCNVEGEFDGWSIVQESVCTGDPDILTTVLEVRDLQRISLNEISLSRHIQRVTAINALLQSLKDTPDFYVEMKWEFSSWIPLMSRVAPSDTYKVYKSGSRVRIDTTLLGFDNTSWKRGNRSYIFTGDKECSTFIEIDRDLEEYSIEQLRGVEEDIHGIAPSKESIQFRLSSPVVNTAVDFENISFERNKSGLWGWMRSGDKVETINGYECKAFSADNINFVTRTRMDHLDEDASRSRNSRTPLGFVLGINESASPTTEEPNQLPSPTNPNDCNPVTIEEYFSDTDLGERDIGRPKKITTKVQKFKANLWLSDTFPINLQSQVLPILNLMSNVASPHVNKLKDFITMQLPAGFPVKIEIPLFHLINAVVTFSNCMTLDNPVAQVTKVEENDRVTVTIEDSIFEIPSNYTRSGPDYRQINYDDDDELMQIAIQQSLLESGTETEEVNLWEALRSPSISPGGYDDQLQRALELSLGYQNGMNGQSNGTLSPAYTAEDDLTLALRQSIALSKEEEIRREQELRREQEMIEEAIRLSLQEK</sequence>
<dbReference type="SUPFAM" id="SSF48403">
    <property type="entry name" value="Ankyrin repeat"/>
    <property type="match status" value="1"/>
</dbReference>
<keyword evidence="5" id="KW-0472">Membrane</keyword>
<dbReference type="EMBL" id="UFQT01000290">
    <property type="protein sequence ID" value="SSX22871.1"/>
    <property type="molecule type" value="Genomic_DNA"/>
</dbReference>
<evidence type="ECO:0000256" key="3">
    <source>
        <dbReference type="ARBA" id="ARBA00022475"/>
    </source>
</evidence>
<evidence type="ECO:0000259" key="8">
    <source>
        <dbReference type="Pfam" id="PF11904"/>
    </source>
</evidence>
<dbReference type="VEuPathDB" id="VectorBase:CSON007725"/>
<evidence type="ECO:0000256" key="5">
    <source>
        <dbReference type="ARBA" id="ARBA00023136"/>
    </source>
</evidence>
<dbReference type="InterPro" id="IPR055285">
    <property type="entry name" value="ANKRD13_C"/>
</dbReference>